<dbReference type="GeneID" id="31362330"/>
<dbReference type="SMART" id="SM00367">
    <property type="entry name" value="LRR_CC"/>
    <property type="match status" value="4"/>
</dbReference>
<dbReference type="Gene3D" id="3.80.10.10">
    <property type="entry name" value="Ribonuclease Inhibitor"/>
    <property type="match status" value="1"/>
</dbReference>
<dbReference type="Proteomes" id="UP000001396">
    <property type="component" value="Unassembled WGS sequence"/>
</dbReference>
<dbReference type="AlphaFoldDB" id="D3BDP7"/>
<keyword evidence="2" id="KW-1185">Reference proteome</keyword>
<comment type="caution">
    <text evidence="1">The sequence shown here is derived from an EMBL/GenBank/DDBJ whole genome shotgun (WGS) entry which is preliminary data.</text>
</comment>
<reference evidence="1 2" key="1">
    <citation type="journal article" date="2011" name="Genome Res.">
        <title>Phylogeny-wide analysis of social amoeba genomes highlights ancient origins for complex intercellular communication.</title>
        <authorList>
            <person name="Heidel A.J."/>
            <person name="Lawal H.M."/>
            <person name="Felder M."/>
            <person name="Schilde C."/>
            <person name="Helps N.R."/>
            <person name="Tunggal B."/>
            <person name="Rivero F."/>
            <person name="John U."/>
            <person name="Schleicher M."/>
            <person name="Eichinger L."/>
            <person name="Platzer M."/>
            <person name="Noegel A.A."/>
            <person name="Schaap P."/>
            <person name="Gloeckner G."/>
        </authorList>
    </citation>
    <scope>NUCLEOTIDE SEQUENCE [LARGE SCALE GENOMIC DNA]</scope>
    <source>
        <strain evidence="2">ATCC 26659 / Pp 5 / PN500</strain>
    </source>
</reference>
<dbReference type="InParanoid" id="D3BDP7"/>
<evidence type="ECO:0000313" key="1">
    <source>
        <dbReference type="EMBL" id="EFA80028.1"/>
    </source>
</evidence>
<dbReference type="InterPro" id="IPR032675">
    <property type="entry name" value="LRR_dom_sf"/>
</dbReference>
<dbReference type="RefSeq" id="XP_020432148.1">
    <property type="nucleotide sequence ID" value="XM_020577700.1"/>
</dbReference>
<dbReference type="GO" id="GO:0031146">
    <property type="term" value="P:SCF-dependent proteasomal ubiquitin-dependent protein catabolic process"/>
    <property type="evidence" value="ECO:0007669"/>
    <property type="project" value="TreeGrafter"/>
</dbReference>
<dbReference type="EMBL" id="ADBJ01000031">
    <property type="protein sequence ID" value="EFA80028.1"/>
    <property type="molecule type" value="Genomic_DNA"/>
</dbReference>
<dbReference type="PANTHER" id="PTHR13318">
    <property type="entry name" value="PARTNER OF PAIRED, ISOFORM B-RELATED"/>
    <property type="match status" value="1"/>
</dbReference>
<dbReference type="GO" id="GO:0019005">
    <property type="term" value="C:SCF ubiquitin ligase complex"/>
    <property type="evidence" value="ECO:0007669"/>
    <property type="project" value="TreeGrafter"/>
</dbReference>
<sequence length="343" mass="38579">MSYLANAYLLSRLKHLSIDQCITINFINGLFKGCLPPTITPTTTTTTTITANEYTEEQLPPPQQEEQIPEIPKLLSLKLPTLRSNTNTIMILRYLSSITSLSLPGSIESFMFLRFLESCPSLNYLSLSGRYKDNLFHKTIVDKLCTYKNMKELHLYSLSKMTGEDIGAIAMNLIHLERLSITNNQWLTSDIVNLIFESCQNLKSLDISHCREVSNISASSSNLLSLDLSNTDGGDSTDVYFPNLLSLSLKSWNLDLPMINKIFSRNLSSTLINDEQLLPILINCSSLNILILERSNITPISIENINQYSKHLTKLILTSNSNITKTDLQPLFALGTIDIVKFF</sequence>
<gene>
    <name evidence="1" type="ORF">PPL_06849</name>
</gene>
<dbReference type="SUPFAM" id="SSF52047">
    <property type="entry name" value="RNI-like"/>
    <property type="match status" value="1"/>
</dbReference>
<evidence type="ECO:0000313" key="2">
    <source>
        <dbReference type="Proteomes" id="UP000001396"/>
    </source>
</evidence>
<name>D3BDP7_HETP5</name>
<dbReference type="InterPro" id="IPR006553">
    <property type="entry name" value="Leu-rich_rpt_Cys-con_subtyp"/>
</dbReference>
<proteinExistence type="predicted"/>
<accession>D3BDP7</accession>
<protein>
    <submittedName>
        <fullName evidence="1">Uncharacterized protein</fullName>
    </submittedName>
</protein>
<organism evidence="1 2">
    <name type="scientific">Heterostelium pallidum (strain ATCC 26659 / Pp 5 / PN500)</name>
    <name type="common">Cellular slime mold</name>
    <name type="synonym">Polysphondylium pallidum</name>
    <dbReference type="NCBI Taxonomy" id="670386"/>
    <lineage>
        <taxon>Eukaryota</taxon>
        <taxon>Amoebozoa</taxon>
        <taxon>Evosea</taxon>
        <taxon>Eumycetozoa</taxon>
        <taxon>Dictyostelia</taxon>
        <taxon>Acytosteliales</taxon>
        <taxon>Acytosteliaceae</taxon>
        <taxon>Heterostelium</taxon>
    </lineage>
</organism>